<evidence type="ECO:0000256" key="1">
    <source>
        <dbReference type="SAM" id="MobiDB-lite"/>
    </source>
</evidence>
<feature type="region of interest" description="Disordered" evidence="1">
    <location>
        <begin position="89"/>
        <end position="115"/>
    </location>
</feature>
<dbReference type="Pfam" id="PF01527">
    <property type="entry name" value="HTH_Tnp_1"/>
    <property type="match status" value="1"/>
</dbReference>
<evidence type="ECO:0000313" key="3">
    <source>
        <dbReference type="Proteomes" id="UP000002417"/>
    </source>
</evidence>
<dbReference type="InterPro" id="IPR002514">
    <property type="entry name" value="Transposase_8"/>
</dbReference>
<dbReference type="HOGENOM" id="CLU_113764_1_1_5"/>
<protein>
    <submittedName>
        <fullName evidence="2">Transposase IS3/IS911 family protein</fullName>
    </submittedName>
</protein>
<dbReference type="KEGG" id="xau:Xaut_4610"/>
<proteinExistence type="predicted"/>
<dbReference type="GO" id="GO:0043565">
    <property type="term" value="F:sequence-specific DNA binding"/>
    <property type="evidence" value="ECO:0007669"/>
    <property type="project" value="InterPro"/>
</dbReference>
<name>A7IP85_XANP2</name>
<dbReference type="SUPFAM" id="SSF48295">
    <property type="entry name" value="TrpR-like"/>
    <property type="match status" value="1"/>
</dbReference>
<dbReference type="PhylomeDB" id="A7IP85"/>
<keyword evidence="3" id="KW-1185">Reference proteome</keyword>
<organism evidence="2 3">
    <name type="scientific">Xanthobacter autotrophicus (strain ATCC BAA-1158 / Py2)</name>
    <dbReference type="NCBI Taxonomy" id="78245"/>
    <lineage>
        <taxon>Bacteria</taxon>
        <taxon>Pseudomonadati</taxon>
        <taxon>Pseudomonadota</taxon>
        <taxon>Alphaproteobacteria</taxon>
        <taxon>Hyphomicrobiales</taxon>
        <taxon>Xanthobacteraceae</taxon>
        <taxon>Xanthobacter</taxon>
    </lineage>
</organism>
<dbReference type="AlphaFoldDB" id="A7IP85"/>
<accession>A7IP85</accession>
<dbReference type="STRING" id="78245.Xaut_4610"/>
<dbReference type="GO" id="GO:0004803">
    <property type="term" value="F:transposase activity"/>
    <property type="evidence" value="ECO:0007669"/>
    <property type="project" value="InterPro"/>
</dbReference>
<dbReference type="InterPro" id="IPR010921">
    <property type="entry name" value="Trp_repressor/repl_initiator"/>
</dbReference>
<reference evidence="2 3" key="1">
    <citation type="submission" date="2007-07" db="EMBL/GenBank/DDBJ databases">
        <title>Complete sequence of chromosome of Xanthobacter autotrophicus Py2.</title>
        <authorList>
            <consortium name="US DOE Joint Genome Institute"/>
            <person name="Copeland A."/>
            <person name="Lucas S."/>
            <person name="Lapidus A."/>
            <person name="Barry K."/>
            <person name="Glavina del Rio T."/>
            <person name="Hammon N."/>
            <person name="Israni S."/>
            <person name="Dalin E."/>
            <person name="Tice H."/>
            <person name="Pitluck S."/>
            <person name="Sims D."/>
            <person name="Brettin T."/>
            <person name="Bruce D."/>
            <person name="Detter J.C."/>
            <person name="Han C."/>
            <person name="Tapia R."/>
            <person name="Brainard J."/>
            <person name="Schmutz J."/>
            <person name="Larimer F."/>
            <person name="Land M."/>
            <person name="Hauser L."/>
            <person name="Kyrpides N."/>
            <person name="Kim E."/>
            <person name="Ensigns S.A."/>
            <person name="Richardson P."/>
        </authorList>
    </citation>
    <scope>NUCLEOTIDE SEQUENCE [LARGE SCALE GENOMIC DNA]</scope>
    <source>
        <strain evidence="3">ATCC BAA-1158 / Py2</strain>
    </source>
</reference>
<dbReference type="OrthoDB" id="7476756at2"/>
<sequence length="152" mass="16486">MRCSTFRSSDLAAVPAAVLEKTVDAGETYVRRRRWSWAEKRAVVEEAAASGNVIGTAKRHGIQAQQIYRWRERFAERLDPPGFAAVSVVGDPPKALPAPMPDMDRPEERSSTVQTDARIEIVSAGGVAVRLPAGSPTDFVVAIASALSRGRR</sequence>
<dbReference type="eggNOG" id="COG2963">
    <property type="taxonomic scope" value="Bacteria"/>
</dbReference>
<gene>
    <name evidence="2" type="ordered locus">Xaut_4610</name>
</gene>
<evidence type="ECO:0000313" key="2">
    <source>
        <dbReference type="EMBL" id="ABS69831.1"/>
    </source>
</evidence>
<dbReference type="GO" id="GO:0006313">
    <property type="term" value="P:DNA transposition"/>
    <property type="evidence" value="ECO:0007669"/>
    <property type="project" value="InterPro"/>
</dbReference>
<dbReference type="EMBL" id="CP000781">
    <property type="protein sequence ID" value="ABS69831.1"/>
    <property type="molecule type" value="Genomic_DNA"/>
</dbReference>
<dbReference type="Proteomes" id="UP000002417">
    <property type="component" value="Chromosome"/>
</dbReference>